<reference evidence="2 3" key="1">
    <citation type="submission" date="2018-03" db="EMBL/GenBank/DDBJ databases">
        <authorList>
            <person name="Gully D."/>
        </authorList>
    </citation>
    <scope>NUCLEOTIDE SEQUENCE [LARGE SCALE GENOMIC DNA]</scope>
    <source>
        <strain evidence="2">ORS3257</strain>
    </source>
</reference>
<keyword evidence="1" id="KW-0472">Membrane</keyword>
<keyword evidence="1" id="KW-1133">Transmembrane helix</keyword>
<proteinExistence type="predicted"/>
<sequence length="88" mass="9766">MKRWLQRLGKVARVAAIGGTVAWLVPLTSSPQAPDAAHPERYAHRHEVRYVSEGMELTLRILLGSSFTLAMLAFGCHFATRDMQDDAS</sequence>
<organism evidence="2 3">
    <name type="scientific">Bradyrhizobium vignae</name>
    <dbReference type="NCBI Taxonomy" id="1549949"/>
    <lineage>
        <taxon>Bacteria</taxon>
        <taxon>Pseudomonadati</taxon>
        <taxon>Pseudomonadota</taxon>
        <taxon>Alphaproteobacteria</taxon>
        <taxon>Hyphomicrobiales</taxon>
        <taxon>Nitrobacteraceae</taxon>
        <taxon>Bradyrhizobium</taxon>
    </lineage>
</organism>
<name>A0A2U3Q2F8_9BRAD</name>
<evidence type="ECO:0000256" key="1">
    <source>
        <dbReference type="SAM" id="Phobius"/>
    </source>
</evidence>
<keyword evidence="1" id="KW-0812">Transmembrane</keyword>
<dbReference type="EMBL" id="LS398110">
    <property type="protein sequence ID" value="SPP95601.1"/>
    <property type="molecule type" value="Genomic_DNA"/>
</dbReference>
<accession>A0A4Q0QCT0</accession>
<dbReference type="KEGG" id="bvz:BRAD3257_4620"/>
<dbReference type="Proteomes" id="UP000246085">
    <property type="component" value="Chromosome BRAD3257"/>
</dbReference>
<gene>
    <name evidence="2" type="ORF">BRAD3257_4620</name>
</gene>
<feature type="transmembrane region" description="Helical" evidence="1">
    <location>
        <begin position="61"/>
        <end position="80"/>
    </location>
</feature>
<protein>
    <submittedName>
        <fullName evidence="2">Uncharacterized protein</fullName>
    </submittedName>
</protein>
<accession>A0A2U3Q2F8</accession>
<evidence type="ECO:0000313" key="2">
    <source>
        <dbReference type="EMBL" id="SPP95601.1"/>
    </source>
</evidence>
<dbReference type="AlphaFoldDB" id="A0A2U3Q2F8"/>
<evidence type="ECO:0000313" key="3">
    <source>
        <dbReference type="Proteomes" id="UP000246085"/>
    </source>
</evidence>
<dbReference type="OrthoDB" id="8239212at2"/>